<dbReference type="HOGENOM" id="CLU_887260_0_0_1"/>
<reference evidence="3 4" key="1">
    <citation type="submission" date="2014-04" db="EMBL/GenBank/DDBJ databases">
        <authorList>
            <consortium name="DOE Joint Genome Institute"/>
            <person name="Kuo A."/>
            <person name="Kohler A."/>
            <person name="Nagy L.G."/>
            <person name="Floudas D."/>
            <person name="Copeland A."/>
            <person name="Barry K.W."/>
            <person name="Cichocki N."/>
            <person name="Veneault-Fourrey C."/>
            <person name="LaButti K."/>
            <person name="Lindquist E.A."/>
            <person name="Lipzen A."/>
            <person name="Lundell T."/>
            <person name="Morin E."/>
            <person name="Murat C."/>
            <person name="Sun H."/>
            <person name="Tunlid A."/>
            <person name="Henrissat B."/>
            <person name="Grigoriev I.V."/>
            <person name="Hibbett D.S."/>
            <person name="Martin F."/>
            <person name="Nordberg H.P."/>
            <person name="Cantor M.N."/>
            <person name="Hua S.X."/>
        </authorList>
    </citation>
    <scope>NUCLEOTIDE SEQUENCE [LARGE SCALE GENOMIC DNA]</scope>
    <source>
        <strain evidence="3 4">LaAM-08-1</strain>
    </source>
</reference>
<feature type="transmembrane region" description="Helical" evidence="1">
    <location>
        <begin position="223"/>
        <end position="242"/>
    </location>
</feature>
<dbReference type="EMBL" id="KN839145">
    <property type="protein sequence ID" value="KIJ90601.1"/>
    <property type="molecule type" value="Genomic_DNA"/>
</dbReference>
<gene>
    <name evidence="3" type="ORF">K443DRAFT_15078</name>
</gene>
<dbReference type="AlphaFoldDB" id="A0A0C9WZ43"/>
<feature type="domain" description="DUF6532" evidence="2">
    <location>
        <begin position="53"/>
        <end position="271"/>
    </location>
</feature>
<evidence type="ECO:0000313" key="3">
    <source>
        <dbReference type="EMBL" id="KIJ90601.1"/>
    </source>
</evidence>
<dbReference type="Pfam" id="PF20149">
    <property type="entry name" value="DUF6532"/>
    <property type="match status" value="1"/>
</dbReference>
<dbReference type="Proteomes" id="UP000054477">
    <property type="component" value="Unassembled WGS sequence"/>
</dbReference>
<evidence type="ECO:0000313" key="4">
    <source>
        <dbReference type="Proteomes" id="UP000054477"/>
    </source>
</evidence>
<feature type="non-terminal residue" evidence="3">
    <location>
        <position position="1"/>
    </location>
</feature>
<accession>A0A0C9WZ43</accession>
<evidence type="ECO:0000256" key="1">
    <source>
        <dbReference type="SAM" id="Phobius"/>
    </source>
</evidence>
<name>A0A0C9WZ43_9AGAR</name>
<dbReference type="InterPro" id="IPR045341">
    <property type="entry name" value="DUF6532"/>
</dbReference>
<keyword evidence="1" id="KW-0812">Transmembrane</keyword>
<evidence type="ECO:0000259" key="2">
    <source>
        <dbReference type="Pfam" id="PF20149"/>
    </source>
</evidence>
<proteinExistence type="predicted"/>
<dbReference type="OrthoDB" id="3225557at2759"/>
<keyword evidence="1" id="KW-1133">Transmembrane helix</keyword>
<dbReference type="STRING" id="1095629.A0A0C9WZ43"/>
<organism evidence="3 4">
    <name type="scientific">Laccaria amethystina LaAM-08-1</name>
    <dbReference type="NCBI Taxonomy" id="1095629"/>
    <lineage>
        <taxon>Eukaryota</taxon>
        <taxon>Fungi</taxon>
        <taxon>Dikarya</taxon>
        <taxon>Basidiomycota</taxon>
        <taxon>Agaricomycotina</taxon>
        <taxon>Agaricomycetes</taxon>
        <taxon>Agaricomycetidae</taxon>
        <taxon>Agaricales</taxon>
        <taxon>Agaricineae</taxon>
        <taxon>Hydnangiaceae</taxon>
        <taxon>Laccaria</taxon>
    </lineage>
</organism>
<reference evidence="4" key="2">
    <citation type="submission" date="2015-01" db="EMBL/GenBank/DDBJ databases">
        <title>Evolutionary Origins and Diversification of the Mycorrhizal Mutualists.</title>
        <authorList>
            <consortium name="DOE Joint Genome Institute"/>
            <consortium name="Mycorrhizal Genomics Consortium"/>
            <person name="Kohler A."/>
            <person name="Kuo A."/>
            <person name="Nagy L.G."/>
            <person name="Floudas D."/>
            <person name="Copeland A."/>
            <person name="Barry K.W."/>
            <person name="Cichocki N."/>
            <person name="Veneault-Fourrey C."/>
            <person name="LaButti K."/>
            <person name="Lindquist E.A."/>
            <person name="Lipzen A."/>
            <person name="Lundell T."/>
            <person name="Morin E."/>
            <person name="Murat C."/>
            <person name="Riley R."/>
            <person name="Ohm R."/>
            <person name="Sun H."/>
            <person name="Tunlid A."/>
            <person name="Henrissat B."/>
            <person name="Grigoriev I.V."/>
            <person name="Hibbett D.S."/>
            <person name="Martin F."/>
        </authorList>
    </citation>
    <scope>NUCLEOTIDE SEQUENCE [LARGE SCALE GENOMIC DNA]</scope>
    <source>
        <strain evidence="4">LaAM-08-1</strain>
    </source>
</reference>
<keyword evidence="4" id="KW-1185">Reference proteome</keyword>
<keyword evidence="1" id="KW-0472">Membrane</keyword>
<feature type="transmembrane region" description="Helical" evidence="1">
    <location>
        <begin position="183"/>
        <end position="203"/>
    </location>
</feature>
<sequence>EGEDDSNSDADPRRRLAADKKWPLHAKAVLPALGKTPNLLDQHYIIQKVLHDAIENVTRECLLNNAWPEQKANSKLAFRVDVLLQAVKGNIKAHPELRDLKKRIQDDAPFTRSLSRVFMNRLSTLRGPAKSMATSEIASYELGKSGKCEARVGVLFKFHQYIFPGTWTGENGLTWDVKKNKPYLNCTVIDTLTAAFFGSASSIGYQYMDHYKSSVGKDDRKELPIAMAALVATAVYVALYEWRNGKKSKVKFEGNTFLAIYSHHATTLQQMKEDSPNGYHEIMAELFSRVVDTTVNDGPSGETETFSMIDLSAY</sequence>
<protein>
    <recommendedName>
        <fullName evidence="2">DUF6532 domain-containing protein</fullName>
    </recommendedName>
</protein>